<feature type="domain" description="ABC transporter" evidence="2">
    <location>
        <begin position="9"/>
        <end position="161"/>
    </location>
</feature>
<keyword evidence="1" id="KW-0813">Transport</keyword>
<dbReference type="SUPFAM" id="SSF52540">
    <property type="entry name" value="P-loop containing nucleoside triphosphate hydrolases"/>
    <property type="match status" value="1"/>
</dbReference>
<evidence type="ECO:0000259" key="2">
    <source>
        <dbReference type="Pfam" id="PF00005"/>
    </source>
</evidence>
<dbReference type="PANTHER" id="PTHR19241">
    <property type="entry name" value="ATP-BINDING CASSETTE TRANSPORTER"/>
    <property type="match status" value="1"/>
</dbReference>
<evidence type="ECO:0000313" key="4">
    <source>
        <dbReference type="Proteomes" id="UP000604825"/>
    </source>
</evidence>
<dbReference type="OrthoDB" id="1728530at2759"/>
<dbReference type="Proteomes" id="UP000604825">
    <property type="component" value="Unassembled WGS sequence"/>
</dbReference>
<sequence>MARSPLQMMTLLLGPPGSGKTTLLLALAGRLDKDLKVSGRVTYNGHSMDEFVLERTSAYIRQHDLHIPELTIRETLAFSARCQGVGARFDMLSELLRRQKEAHIIPDADIDAFMKASAIEGEEANVVTDYVLKILGLEICADTIVGDEMRRGISGGQRKRVTTGYMF</sequence>
<evidence type="ECO:0000313" key="3">
    <source>
        <dbReference type="EMBL" id="CAD6267973.1"/>
    </source>
</evidence>
<evidence type="ECO:0000256" key="1">
    <source>
        <dbReference type="ARBA" id="ARBA00022448"/>
    </source>
</evidence>
<name>A0A811RCJ8_9POAL</name>
<dbReference type="GO" id="GO:0016887">
    <property type="term" value="F:ATP hydrolysis activity"/>
    <property type="evidence" value="ECO:0007669"/>
    <property type="project" value="InterPro"/>
</dbReference>
<reference evidence="3" key="1">
    <citation type="submission" date="2020-10" db="EMBL/GenBank/DDBJ databases">
        <authorList>
            <person name="Han B."/>
            <person name="Lu T."/>
            <person name="Zhao Q."/>
            <person name="Huang X."/>
            <person name="Zhao Y."/>
        </authorList>
    </citation>
    <scope>NUCLEOTIDE SEQUENCE</scope>
</reference>
<dbReference type="Gene3D" id="3.40.50.300">
    <property type="entry name" value="P-loop containing nucleotide triphosphate hydrolases"/>
    <property type="match status" value="1"/>
</dbReference>
<accession>A0A811RCJ8</accession>
<dbReference type="InterPro" id="IPR003439">
    <property type="entry name" value="ABC_transporter-like_ATP-bd"/>
</dbReference>
<proteinExistence type="predicted"/>
<dbReference type="InterPro" id="IPR027417">
    <property type="entry name" value="P-loop_NTPase"/>
</dbReference>
<dbReference type="AlphaFoldDB" id="A0A811RCJ8"/>
<protein>
    <recommendedName>
        <fullName evidence="2">ABC transporter domain-containing protein</fullName>
    </recommendedName>
</protein>
<gene>
    <name evidence="3" type="ORF">NCGR_LOCUS51278</name>
</gene>
<dbReference type="Pfam" id="PF00005">
    <property type="entry name" value="ABC_tran"/>
    <property type="match status" value="1"/>
</dbReference>
<keyword evidence="4" id="KW-1185">Reference proteome</keyword>
<dbReference type="EMBL" id="CAJGYO010000014">
    <property type="protein sequence ID" value="CAD6267973.1"/>
    <property type="molecule type" value="Genomic_DNA"/>
</dbReference>
<dbReference type="GO" id="GO:0005524">
    <property type="term" value="F:ATP binding"/>
    <property type="evidence" value="ECO:0007669"/>
    <property type="project" value="InterPro"/>
</dbReference>
<comment type="caution">
    <text evidence="3">The sequence shown here is derived from an EMBL/GenBank/DDBJ whole genome shotgun (WGS) entry which is preliminary data.</text>
</comment>
<organism evidence="3 4">
    <name type="scientific">Miscanthus lutarioriparius</name>
    <dbReference type="NCBI Taxonomy" id="422564"/>
    <lineage>
        <taxon>Eukaryota</taxon>
        <taxon>Viridiplantae</taxon>
        <taxon>Streptophyta</taxon>
        <taxon>Embryophyta</taxon>
        <taxon>Tracheophyta</taxon>
        <taxon>Spermatophyta</taxon>
        <taxon>Magnoliopsida</taxon>
        <taxon>Liliopsida</taxon>
        <taxon>Poales</taxon>
        <taxon>Poaceae</taxon>
        <taxon>PACMAD clade</taxon>
        <taxon>Panicoideae</taxon>
        <taxon>Andropogonodae</taxon>
        <taxon>Andropogoneae</taxon>
        <taxon>Saccharinae</taxon>
        <taxon>Miscanthus</taxon>
    </lineage>
</organism>